<dbReference type="EMBL" id="JBHRWN010000002">
    <property type="protein sequence ID" value="MFC3477944.1"/>
    <property type="molecule type" value="Genomic_DNA"/>
</dbReference>
<dbReference type="Gene3D" id="3.20.80.10">
    <property type="entry name" value="Regulatory factor, effector binding domain"/>
    <property type="match status" value="1"/>
</dbReference>
<evidence type="ECO:0000313" key="1">
    <source>
        <dbReference type="EMBL" id="MFC3477944.1"/>
    </source>
</evidence>
<dbReference type="SUPFAM" id="SSF55136">
    <property type="entry name" value="Probable bacterial effector-binding domain"/>
    <property type="match status" value="1"/>
</dbReference>
<protein>
    <submittedName>
        <fullName evidence="1">SOUL family heme-binding protein</fullName>
    </submittedName>
</protein>
<dbReference type="InterPro" id="IPR006917">
    <property type="entry name" value="SOUL_heme-bd"/>
</dbReference>
<dbReference type="PANTHER" id="PTHR11220">
    <property type="entry name" value="HEME-BINDING PROTEIN-RELATED"/>
    <property type="match status" value="1"/>
</dbReference>
<dbReference type="AlphaFoldDB" id="A0ABD5NFL8"/>
<name>A0ABD5NFL8_9EURY</name>
<dbReference type="GeneID" id="69119063"/>
<evidence type="ECO:0000313" key="2">
    <source>
        <dbReference type="Proteomes" id="UP001595660"/>
    </source>
</evidence>
<sequence length="220" mass="24040">MRTVTKLAAGAVGLAVAAGVAFATYNSRHTDRVAYEPVLSLDGVELRRYPASVLVETTAPTSREAFSRLFAYISGENEGEREVEMTAPVRTEGAEVSMTAPVRVRRGNRVPMTAPVRTDETDGDVTMAFYLPAEYGPETAPVPTNPKVELVTEAPRTLAVRTFSWWPTDGRVAEQERRLLATLDDHGVEPTGEPFFLGYDAPGTLPFLRTNEVAVPVRED</sequence>
<organism evidence="1 2">
    <name type="scientific">Halobacterium litoreum</name>
    <dbReference type="NCBI Taxonomy" id="2039234"/>
    <lineage>
        <taxon>Archaea</taxon>
        <taxon>Methanobacteriati</taxon>
        <taxon>Methanobacteriota</taxon>
        <taxon>Stenosarchaea group</taxon>
        <taxon>Halobacteria</taxon>
        <taxon>Halobacteriales</taxon>
        <taxon>Halobacteriaceae</taxon>
        <taxon>Halobacterium</taxon>
    </lineage>
</organism>
<proteinExistence type="predicted"/>
<dbReference type="Pfam" id="PF04832">
    <property type="entry name" value="SOUL"/>
    <property type="match status" value="1"/>
</dbReference>
<dbReference type="PANTHER" id="PTHR11220:SF1">
    <property type="entry name" value="HEME-BINDING PROTEIN 2"/>
    <property type="match status" value="1"/>
</dbReference>
<accession>A0ABD5NFL8</accession>
<keyword evidence="2" id="KW-1185">Reference proteome</keyword>
<dbReference type="RefSeq" id="WP_232570937.1">
    <property type="nucleotide sequence ID" value="NZ_CP089466.1"/>
</dbReference>
<dbReference type="InterPro" id="IPR011256">
    <property type="entry name" value="Reg_factor_effector_dom_sf"/>
</dbReference>
<dbReference type="Proteomes" id="UP001595660">
    <property type="component" value="Unassembled WGS sequence"/>
</dbReference>
<gene>
    <name evidence="1" type="ORF">ACFOKC_09410</name>
</gene>
<reference evidence="1 2" key="1">
    <citation type="journal article" date="2019" name="Int. J. Syst. Evol. Microbiol.">
        <title>The Global Catalogue of Microorganisms (GCM) 10K type strain sequencing project: providing services to taxonomists for standard genome sequencing and annotation.</title>
        <authorList>
            <consortium name="The Broad Institute Genomics Platform"/>
            <consortium name="The Broad Institute Genome Sequencing Center for Infectious Disease"/>
            <person name="Wu L."/>
            <person name="Ma J."/>
        </authorList>
    </citation>
    <scope>NUCLEOTIDE SEQUENCE [LARGE SCALE GENOMIC DNA]</scope>
    <source>
        <strain evidence="1 2">CGMCC 1.12562</strain>
    </source>
</reference>
<comment type="caution">
    <text evidence="1">The sequence shown here is derived from an EMBL/GenBank/DDBJ whole genome shotgun (WGS) entry which is preliminary data.</text>
</comment>